<gene>
    <name evidence="1" type="ORF">KDW93_00440</name>
</gene>
<dbReference type="AlphaFoldDB" id="A0AA41E2W7"/>
<dbReference type="EMBL" id="JAGSVG010000001">
    <property type="protein sequence ID" value="MBR8127471.1"/>
    <property type="molecule type" value="Genomic_DNA"/>
</dbReference>
<dbReference type="Proteomes" id="UP000682266">
    <property type="component" value="Unassembled WGS sequence"/>
</dbReference>
<name>A0AA41E2W7_9BURK</name>
<organism evidence="1 2">
    <name type="scientific">Burkholderia ambifaria</name>
    <dbReference type="NCBI Taxonomy" id="152480"/>
    <lineage>
        <taxon>Bacteria</taxon>
        <taxon>Pseudomonadati</taxon>
        <taxon>Pseudomonadota</taxon>
        <taxon>Betaproteobacteria</taxon>
        <taxon>Burkholderiales</taxon>
        <taxon>Burkholderiaceae</taxon>
        <taxon>Burkholderia</taxon>
        <taxon>Burkholderia cepacia complex</taxon>
    </lineage>
</organism>
<protein>
    <submittedName>
        <fullName evidence="1">Uncharacterized protein</fullName>
    </submittedName>
</protein>
<sequence>MFGLSRLGEILKELNSGGMASFQALSEIRAAHMDVWFQLRRIELAQNGEEVATSIGTIRSDEERLVPGDFTDCLLQFEERHGRNATDSLCCCSSS</sequence>
<evidence type="ECO:0000313" key="2">
    <source>
        <dbReference type="Proteomes" id="UP000682266"/>
    </source>
</evidence>
<reference evidence="1" key="1">
    <citation type="submission" date="2021-04" db="EMBL/GenBank/DDBJ databases">
        <title>A collection of bacterial strains from the Burkholderia cepacia Research Laboratory and Repository.</title>
        <authorList>
            <person name="Lipuma J."/>
            <person name="Spilker T."/>
        </authorList>
    </citation>
    <scope>NUCLEOTIDE SEQUENCE</scope>
    <source>
        <strain evidence="1">AU36012</strain>
    </source>
</reference>
<accession>A0AA41E2W7</accession>
<comment type="caution">
    <text evidence="1">The sequence shown here is derived from an EMBL/GenBank/DDBJ whole genome shotgun (WGS) entry which is preliminary data.</text>
</comment>
<proteinExistence type="predicted"/>
<dbReference type="RefSeq" id="WP_176090990.1">
    <property type="nucleotide sequence ID" value="NZ_CADERF010000003.1"/>
</dbReference>
<evidence type="ECO:0000313" key="1">
    <source>
        <dbReference type="EMBL" id="MBR8127471.1"/>
    </source>
</evidence>